<dbReference type="SUPFAM" id="SSF51230">
    <property type="entry name" value="Single hybrid motif"/>
    <property type="match status" value="1"/>
</dbReference>
<keyword evidence="5 7" id="KW-0472">Membrane</keyword>
<feature type="domain" description="YhbJ barrel-sandwich hybrid" evidence="9">
    <location>
        <begin position="97"/>
        <end position="170"/>
    </location>
</feature>
<dbReference type="Pfam" id="PF25997">
    <property type="entry name" value="BSH_YhbJ"/>
    <property type="match status" value="1"/>
</dbReference>
<evidence type="ECO:0000256" key="3">
    <source>
        <dbReference type="ARBA" id="ARBA00022692"/>
    </source>
</evidence>
<organism evidence="10 11">
    <name type="scientific">Pseudonocardia zijingensis</name>
    <dbReference type="NCBI Taxonomy" id="153376"/>
    <lineage>
        <taxon>Bacteria</taxon>
        <taxon>Bacillati</taxon>
        <taxon>Actinomycetota</taxon>
        <taxon>Actinomycetes</taxon>
        <taxon>Pseudonocardiales</taxon>
        <taxon>Pseudonocardiaceae</taxon>
        <taxon>Pseudonocardia</taxon>
    </lineage>
</organism>
<evidence type="ECO:0000256" key="6">
    <source>
        <dbReference type="SAM" id="MobiDB-lite"/>
    </source>
</evidence>
<dbReference type="Proteomes" id="UP001499967">
    <property type="component" value="Unassembled WGS sequence"/>
</dbReference>
<keyword evidence="3 7" id="KW-0812">Transmembrane</keyword>
<keyword evidence="4 7" id="KW-1133">Transmembrane helix</keyword>
<evidence type="ECO:0000259" key="9">
    <source>
        <dbReference type="Pfam" id="PF25997"/>
    </source>
</evidence>
<evidence type="ECO:0000256" key="2">
    <source>
        <dbReference type="ARBA" id="ARBA00009477"/>
    </source>
</evidence>
<evidence type="ECO:0000313" key="11">
    <source>
        <dbReference type="Proteomes" id="UP001499967"/>
    </source>
</evidence>
<feature type="compositionally biased region" description="Low complexity" evidence="6">
    <location>
        <begin position="23"/>
        <end position="43"/>
    </location>
</feature>
<dbReference type="InterPro" id="IPR058635">
    <property type="entry name" value="BSH_YhbJ"/>
</dbReference>
<name>A0ABP4B1J0_9PSEU</name>
<sequence length="268" mass="28206">MSEGPITEPVATVNNGTADGKSGDAANSTTNNANNSTNAAGDGAEPKQKRQMSRGTRIALVVILVIAVVAGGGITAWYFIDAQRYVTTDNAQIDGDQISVNAPTSGTVIDWRATQGAQLEQDKVVGRIRIQGAFVQPEMPVRAPGNGTVAINNAVEGTYVTAGTQLAVAYDFSKIFVTARVDETDIDDIRAGQVVDIDVDAFPGHEFRGTVREVQGGAAGVFSIFPESNTSGNFQKVTQVIPVKINIENPEGLAIVPGMNVTVHIHKD</sequence>
<comment type="caution">
    <text evidence="10">The sequence shown here is derived from an EMBL/GenBank/DDBJ whole genome shotgun (WGS) entry which is preliminary data.</text>
</comment>
<evidence type="ECO:0000256" key="1">
    <source>
        <dbReference type="ARBA" id="ARBA00004167"/>
    </source>
</evidence>
<dbReference type="Gene3D" id="2.40.30.170">
    <property type="match status" value="1"/>
</dbReference>
<evidence type="ECO:0000313" key="10">
    <source>
        <dbReference type="EMBL" id="GAA0944661.1"/>
    </source>
</evidence>
<protein>
    <submittedName>
        <fullName evidence="10">HlyD family efflux transporter periplasmic adaptor subunit</fullName>
    </submittedName>
</protein>
<proteinExistence type="inferred from homology"/>
<dbReference type="InterPro" id="IPR011053">
    <property type="entry name" value="Single_hybrid_motif"/>
</dbReference>
<comment type="subcellular location">
    <subcellularLocation>
        <location evidence="1">Membrane</location>
        <topology evidence="1">Single-pass membrane protein</topology>
    </subcellularLocation>
</comment>
<gene>
    <name evidence="10" type="ORF">GCM10009559_42270</name>
</gene>
<feature type="region of interest" description="Disordered" evidence="6">
    <location>
        <begin position="1"/>
        <end position="50"/>
    </location>
</feature>
<dbReference type="Pfam" id="PF25990">
    <property type="entry name" value="Beta-barrel_YknX"/>
    <property type="match status" value="1"/>
</dbReference>
<evidence type="ECO:0000256" key="7">
    <source>
        <dbReference type="SAM" id="Phobius"/>
    </source>
</evidence>
<dbReference type="PANTHER" id="PTHR30386:SF26">
    <property type="entry name" value="TRANSPORT PROTEIN COMB"/>
    <property type="match status" value="1"/>
</dbReference>
<feature type="transmembrane region" description="Helical" evidence="7">
    <location>
        <begin position="58"/>
        <end position="80"/>
    </location>
</feature>
<dbReference type="EMBL" id="BAAAHP010000117">
    <property type="protein sequence ID" value="GAA0944661.1"/>
    <property type="molecule type" value="Genomic_DNA"/>
</dbReference>
<dbReference type="InterPro" id="IPR050739">
    <property type="entry name" value="MFP"/>
</dbReference>
<dbReference type="RefSeq" id="WP_343943217.1">
    <property type="nucleotide sequence ID" value="NZ_BAAAHP010000117.1"/>
</dbReference>
<evidence type="ECO:0000256" key="4">
    <source>
        <dbReference type="ARBA" id="ARBA00022989"/>
    </source>
</evidence>
<dbReference type="InterPro" id="IPR058636">
    <property type="entry name" value="Beta-barrel_YknX"/>
</dbReference>
<dbReference type="PANTHER" id="PTHR30386">
    <property type="entry name" value="MEMBRANE FUSION SUBUNIT OF EMRAB-TOLC MULTIDRUG EFFLUX PUMP"/>
    <property type="match status" value="1"/>
</dbReference>
<comment type="similarity">
    <text evidence="2">Belongs to the membrane fusion protein (MFP) (TC 8.A.1) family.</text>
</comment>
<reference evidence="11" key="1">
    <citation type="journal article" date="2019" name="Int. J. Syst. Evol. Microbiol.">
        <title>The Global Catalogue of Microorganisms (GCM) 10K type strain sequencing project: providing services to taxonomists for standard genome sequencing and annotation.</title>
        <authorList>
            <consortium name="The Broad Institute Genomics Platform"/>
            <consortium name="The Broad Institute Genome Sequencing Center for Infectious Disease"/>
            <person name="Wu L."/>
            <person name="Ma J."/>
        </authorList>
    </citation>
    <scope>NUCLEOTIDE SEQUENCE [LARGE SCALE GENOMIC DNA]</scope>
    <source>
        <strain evidence="11">JCM 11117</strain>
    </source>
</reference>
<evidence type="ECO:0000259" key="8">
    <source>
        <dbReference type="Pfam" id="PF25990"/>
    </source>
</evidence>
<evidence type="ECO:0000256" key="5">
    <source>
        <dbReference type="ARBA" id="ARBA00023136"/>
    </source>
</evidence>
<feature type="domain" description="YknX-like beta-barrel" evidence="8">
    <location>
        <begin position="177"/>
        <end position="265"/>
    </location>
</feature>
<accession>A0ABP4B1J0</accession>
<keyword evidence="11" id="KW-1185">Reference proteome</keyword>